<keyword evidence="7" id="KW-1185">Reference proteome</keyword>
<comment type="caution">
    <text evidence="6">The sequence shown here is derived from an EMBL/GenBank/DDBJ whole genome shotgun (WGS) entry which is preliminary data.</text>
</comment>
<dbReference type="InterPro" id="IPR003825">
    <property type="entry name" value="Colicin-V_CvpA"/>
</dbReference>
<dbReference type="EMBL" id="AZFJ01000054">
    <property type="protein sequence ID" value="KRL85035.1"/>
    <property type="molecule type" value="Genomic_DNA"/>
</dbReference>
<accession>A0A0R1U5C4</accession>
<proteinExistence type="predicted"/>
<organism evidence="6 7">
    <name type="scientific">Lacticaseibacillus pantheris DSM 15945 = JCM 12539 = NBRC 106106</name>
    <dbReference type="NCBI Taxonomy" id="1423783"/>
    <lineage>
        <taxon>Bacteria</taxon>
        <taxon>Bacillati</taxon>
        <taxon>Bacillota</taxon>
        <taxon>Bacilli</taxon>
        <taxon>Lactobacillales</taxon>
        <taxon>Lactobacillaceae</taxon>
        <taxon>Lacticaseibacillus</taxon>
    </lineage>
</organism>
<feature type="transmembrane region" description="Helical" evidence="5">
    <location>
        <begin position="29"/>
        <end position="46"/>
    </location>
</feature>
<keyword evidence="2 5" id="KW-0812">Transmembrane</keyword>
<name>A0A0R1U5C4_9LACO</name>
<sequence length="206" mass="23046">MQTHPGPLRCGKIKSEMIRLRAMTDGENMLTLIILLFIAYGAYAGARKGAVLQGIMFAGYVVVFLLAKLLAGVFKSTFELWIPYPSATMSSHFAFFSQSLGLRLDDPFYLAFSFMFVFAIGWVIVRVVSLLLHELEYYPLPAKQNHWIGGIIGGLGAYLFVVMVLYLVAMIPVSGLQTALEHSLLAKIMVPHTPIFSWLLHTWWIG</sequence>
<gene>
    <name evidence="6" type="ORF">FC50_GL001826</name>
</gene>
<dbReference type="Proteomes" id="UP000051922">
    <property type="component" value="Unassembled WGS sequence"/>
</dbReference>
<dbReference type="PANTHER" id="PTHR37306:SF1">
    <property type="entry name" value="COLICIN V PRODUCTION PROTEIN"/>
    <property type="match status" value="1"/>
</dbReference>
<evidence type="ECO:0000313" key="6">
    <source>
        <dbReference type="EMBL" id="KRL85035.1"/>
    </source>
</evidence>
<feature type="transmembrane region" description="Helical" evidence="5">
    <location>
        <begin position="184"/>
        <end position="205"/>
    </location>
</feature>
<dbReference type="PANTHER" id="PTHR37306">
    <property type="entry name" value="COLICIN V PRODUCTION PROTEIN"/>
    <property type="match status" value="1"/>
</dbReference>
<keyword evidence="4 5" id="KW-0472">Membrane</keyword>
<evidence type="ECO:0000256" key="3">
    <source>
        <dbReference type="ARBA" id="ARBA00022989"/>
    </source>
</evidence>
<dbReference type="PATRIC" id="fig|1423783.4.peg.1871"/>
<evidence type="ECO:0000256" key="4">
    <source>
        <dbReference type="ARBA" id="ARBA00023136"/>
    </source>
</evidence>
<feature type="transmembrane region" description="Helical" evidence="5">
    <location>
        <begin position="147"/>
        <end position="172"/>
    </location>
</feature>
<dbReference type="AlphaFoldDB" id="A0A0R1U5C4"/>
<reference evidence="6 7" key="1">
    <citation type="journal article" date="2015" name="Genome Announc.">
        <title>Expanding the biotechnology potential of lactobacilli through comparative genomics of 213 strains and associated genera.</title>
        <authorList>
            <person name="Sun Z."/>
            <person name="Harris H.M."/>
            <person name="McCann A."/>
            <person name="Guo C."/>
            <person name="Argimon S."/>
            <person name="Zhang W."/>
            <person name="Yang X."/>
            <person name="Jeffery I.B."/>
            <person name="Cooney J.C."/>
            <person name="Kagawa T.F."/>
            <person name="Liu W."/>
            <person name="Song Y."/>
            <person name="Salvetti E."/>
            <person name="Wrobel A."/>
            <person name="Rasinkangas P."/>
            <person name="Parkhill J."/>
            <person name="Rea M.C."/>
            <person name="O'Sullivan O."/>
            <person name="Ritari J."/>
            <person name="Douillard F.P."/>
            <person name="Paul Ross R."/>
            <person name="Yang R."/>
            <person name="Briner A.E."/>
            <person name="Felis G.E."/>
            <person name="de Vos W.M."/>
            <person name="Barrangou R."/>
            <person name="Klaenhammer T.R."/>
            <person name="Caufield P.W."/>
            <person name="Cui Y."/>
            <person name="Zhang H."/>
            <person name="O'Toole P.W."/>
        </authorList>
    </citation>
    <scope>NUCLEOTIDE SEQUENCE [LARGE SCALE GENOMIC DNA]</scope>
    <source>
        <strain evidence="6 7">DSM 15945</strain>
    </source>
</reference>
<evidence type="ECO:0000256" key="5">
    <source>
        <dbReference type="SAM" id="Phobius"/>
    </source>
</evidence>
<evidence type="ECO:0000256" key="2">
    <source>
        <dbReference type="ARBA" id="ARBA00022692"/>
    </source>
</evidence>
<dbReference type="Pfam" id="PF02674">
    <property type="entry name" value="Colicin_V"/>
    <property type="match status" value="1"/>
</dbReference>
<comment type="subcellular location">
    <subcellularLocation>
        <location evidence="1">Membrane</location>
        <topology evidence="1">Multi-pass membrane protein</topology>
    </subcellularLocation>
</comment>
<dbReference type="GO" id="GO:0009403">
    <property type="term" value="P:toxin biosynthetic process"/>
    <property type="evidence" value="ECO:0007669"/>
    <property type="project" value="InterPro"/>
</dbReference>
<feature type="transmembrane region" description="Helical" evidence="5">
    <location>
        <begin position="55"/>
        <end position="74"/>
    </location>
</feature>
<keyword evidence="3 5" id="KW-1133">Transmembrane helix</keyword>
<evidence type="ECO:0000313" key="7">
    <source>
        <dbReference type="Proteomes" id="UP000051922"/>
    </source>
</evidence>
<feature type="transmembrane region" description="Helical" evidence="5">
    <location>
        <begin position="108"/>
        <end position="127"/>
    </location>
</feature>
<protein>
    <submittedName>
        <fullName evidence="6">Integral inner membrane protein</fullName>
    </submittedName>
</protein>
<dbReference type="GO" id="GO:0016020">
    <property type="term" value="C:membrane"/>
    <property type="evidence" value="ECO:0007669"/>
    <property type="project" value="UniProtKB-SubCell"/>
</dbReference>
<evidence type="ECO:0000256" key="1">
    <source>
        <dbReference type="ARBA" id="ARBA00004141"/>
    </source>
</evidence>
<dbReference type="STRING" id="1423783.FC50_GL001826"/>